<dbReference type="AlphaFoldDB" id="A0A2M7XDW3"/>
<evidence type="ECO:0000313" key="3">
    <source>
        <dbReference type="EMBL" id="PJA46070.1"/>
    </source>
</evidence>
<feature type="binding site" evidence="2">
    <location>
        <position position="100"/>
    </location>
    <ligand>
        <name>Fe cation</name>
        <dbReference type="ChEBI" id="CHEBI:24875"/>
    </ligand>
</feature>
<dbReference type="Proteomes" id="UP000231263">
    <property type="component" value="Unassembled WGS sequence"/>
</dbReference>
<dbReference type="SUPFAM" id="SSF46785">
    <property type="entry name" value="Winged helix' DNA-binding domain"/>
    <property type="match status" value="1"/>
</dbReference>
<organism evidence="3 4">
    <name type="scientific">Candidatus Uhrbacteria bacterium CG_4_9_14_3_um_filter_41_35</name>
    <dbReference type="NCBI Taxonomy" id="1975034"/>
    <lineage>
        <taxon>Bacteria</taxon>
        <taxon>Candidatus Uhriibacteriota</taxon>
    </lineage>
</organism>
<feature type="binding site" evidence="1">
    <location>
        <position position="109"/>
    </location>
    <ligand>
        <name>Zn(2+)</name>
        <dbReference type="ChEBI" id="CHEBI:29105"/>
    </ligand>
</feature>
<gene>
    <name evidence="3" type="ORF">CO173_03785</name>
</gene>
<dbReference type="InterPro" id="IPR002481">
    <property type="entry name" value="FUR"/>
</dbReference>
<accession>A0A2M7XDW3</accession>
<keyword evidence="2" id="KW-0408">Iron</keyword>
<dbReference type="EMBL" id="PFWT01000018">
    <property type="protein sequence ID" value="PJA46070.1"/>
    <property type="molecule type" value="Genomic_DNA"/>
</dbReference>
<dbReference type="InterPro" id="IPR036390">
    <property type="entry name" value="WH_DNA-bd_sf"/>
</dbReference>
<keyword evidence="1" id="KW-0479">Metal-binding</keyword>
<dbReference type="GO" id="GO:0046872">
    <property type="term" value="F:metal ion binding"/>
    <property type="evidence" value="ECO:0007669"/>
    <property type="project" value="UniProtKB-KW"/>
</dbReference>
<dbReference type="Pfam" id="PF01475">
    <property type="entry name" value="FUR"/>
    <property type="match status" value="1"/>
</dbReference>
<evidence type="ECO:0000256" key="1">
    <source>
        <dbReference type="PIRSR" id="PIRSR602481-1"/>
    </source>
</evidence>
<feature type="binding site" evidence="1">
    <location>
        <position position="106"/>
    </location>
    <ligand>
        <name>Zn(2+)</name>
        <dbReference type="ChEBI" id="CHEBI:29105"/>
    </ligand>
</feature>
<comment type="caution">
    <text evidence="3">The sequence shown here is derived from an EMBL/GenBank/DDBJ whole genome shotgun (WGS) entry which is preliminary data.</text>
</comment>
<reference evidence="4" key="1">
    <citation type="submission" date="2017-09" db="EMBL/GenBank/DDBJ databases">
        <title>Depth-based differentiation of microbial function through sediment-hosted aquifers and enrichment of novel symbionts in the deep terrestrial subsurface.</title>
        <authorList>
            <person name="Probst A.J."/>
            <person name="Ladd B."/>
            <person name="Jarett J.K."/>
            <person name="Geller-Mcgrath D.E."/>
            <person name="Sieber C.M.K."/>
            <person name="Emerson J.B."/>
            <person name="Anantharaman K."/>
            <person name="Thomas B.C."/>
            <person name="Malmstrom R."/>
            <person name="Stieglmeier M."/>
            <person name="Klingl A."/>
            <person name="Woyke T."/>
            <person name="Ryan C.M."/>
            <person name="Banfield J.F."/>
        </authorList>
    </citation>
    <scope>NUCLEOTIDE SEQUENCE [LARGE SCALE GENOMIC DNA]</scope>
</reference>
<dbReference type="GO" id="GO:0003700">
    <property type="term" value="F:DNA-binding transcription factor activity"/>
    <property type="evidence" value="ECO:0007669"/>
    <property type="project" value="InterPro"/>
</dbReference>
<proteinExistence type="predicted"/>
<dbReference type="Gene3D" id="1.10.10.10">
    <property type="entry name" value="Winged helix-like DNA-binding domain superfamily/Winged helix DNA-binding domain"/>
    <property type="match status" value="1"/>
</dbReference>
<name>A0A2M7XDW3_9BACT</name>
<dbReference type="InterPro" id="IPR036388">
    <property type="entry name" value="WH-like_DNA-bd_sf"/>
</dbReference>
<feature type="binding site" evidence="2">
    <location>
        <position position="102"/>
    </location>
    <ligand>
        <name>Fe cation</name>
        <dbReference type="ChEBI" id="CHEBI:24875"/>
    </ligand>
</feature>
<comment type="cofactor">
    <cofactor evidence="1">
        <name>Zn(2+)</name>
        <dbReference type="ChEBI" id="CHEBI:29105"/>
    </cofactor>
    <text evidence="1">Binds 1 zinc ion per subunit.</text>
</comment>
<protein>
    <recommendedName>
        <fullName evidence="5">Transcriptional repressor</fullName>
    </recommendedName>
</protein>
<evidence type="ECO:0000256" key="2">
    <source>
        <dbReference type="PIRSR" id="PIRSR602481-2"/>
    </source>
</evidence>
<keyword evidence="1" id="KW-0862">Zinc</keyword>
<evidence type="ECO:0000313" key="4">
    <source>
        <dbReference type="Proteomes" id="UP000231263"/>
    </source>
</evidence>
<sequence length="137" mass="15738">MIDKTNLYCPKNEDAHNKHECEIELLLSSLGLKRSKDRHSLVSFLHEDRTWSIPELLTASHHTDRSTVYRNLQILEKNGLATKIQTNGFEARYEWAFKKHHDHNTCSKCGAVECISCPIPKIKNHSLQLVNLCVACK</sequence>
<evidence type="ECO:0008006" key="5">
    <source>
        <dbReference type="Google" id="ProtNLM"/>
    </source>
</evidence>
<comment type="cofactor">
    <cofactor evidence="2">
        <name>Mn(2+)</name>
        <dbReference type="ChEBI" id="CHEBI:29035"/>
    </cofactor>
    <cofactor evidence="2">
        <name>Fe(2+)</name>
        <dbReference type="ChEBI" id="CHEBI:29033"/>
    </cofactor>
    <text evidence="2">Binds 1 Mn(2+) or Fe(2+) ion per subunit.</text>
</comment>